<feature type="region of interest" description="Disordered" evidence="1">
    <location>
        <begin position="50"/>
        <end position="71"/>
    </location>
</feature>
<evidence type="ECO:0000313" key="3">
    <source>
        <dbReference type="Proteomes" id="UP000007174"/>
    </source>
</evidence>
<gene>
    <name evidence="2" type="ORF">CH063_04316</name>
</gene>
<organism evidence="2 3">
    <name type="scientific">Colletotrichum higginsianum (strain IMI 349063)</name>
    <name type="common">Crucifer anthracnose fungus</name>
    <dbReference type="NCBI Taxonomy" id="759273"/>
    <lineage>
        <taxon>Eukaryota</taxon>
        <taxon>Fungi</taxon>
        <taxon>Dikarya</taxon>
        <taxon>Ascomycota</taxon>
        <taxon>Pezizomycotina</taxon>
        <taxon>Sordariomycetes</taxon>
        <taxon>Hypocreomycetidae</taxon>
        <taxon>Glomerellales</taxon>
        <taxon>Glomerellaceae</taxon>
        <taxon>Colletotrichum</taxon>
        <taxon>Colletotrichum destructivum species complex</taxon>
    </lineage>
</organism>
<accession>H1UUS4</accession>
<feature type="non-terminal residue" evidence="2">
    <location>
        <position position="1"/>
    </location>
</feature>
<dbReference type="AlphaFoldDB" id="H1UUS4"/>
<dbReference type="HOGENOM" id="CLU_2229443_0_0_1"/>
<name>H1UUS4_COLHI</name>
<proteinExistence type="predicted"/>
<evidence type="ECO:0000313" key="2">
    <source>
        <dbReference type="EMBL" id="CCF31725.1"/>
    </source>
</evidence>
<sequence>ANWTNGKGIRRLVWRWRVAKSSTGFPQVQVQVKGRQHAVIQLAAIIPAPAGKSGASTVRGPEEFIKGGGSNKWGEAGSLSTAMDSLPSRNDVKYSITVTRRKPARV</sequence>
<protein>
    <submittedName>
        <fullName evidence="2">Uncharacterized protein</fullName>
    </submittedName>
</protein>
<evidence type="ECO:0000256" key="1">
    <source>
        <dbReference type="SAM" id="MobiDB-lite"/>
    </source>
</evidence>
<reference evidence="3" key="1">
    <citation type="journal article" date="2012" name="Nat. Genet.">
        <title>Lifestyle transitions in plant pathogenic Colletotrichum fungi deciphered by genome and transcriptome analyses.</title>
        <authorList>
            <person name="O'Connell R.J."/>
            <person name="Thon M.R."/>
            <person name="Hacquard S."/>
            <person name="Amyotte S.G."/>
            <person name="Kleemann J."/>
            <person name="Torres M.F."/>
            <person name="Damm U."/>
            <person name="Buiate E.A."/>
            <person name="Epstein L."/>
            <person name="Alkan N."/>
            <person name="Altmueller J."/>
            <person name="Alvarado-Balderrama L."/>
            <person name="Bauser C.A."/>
            <person name="Becker C."/>
            <person name="Birren B.W."/>
            <person name="Chen Z."/>
            <person name="Choi J."/>
            <person name="Crouch J.A."/>
            <person name="Duvick J.P."/>
            <person name="Farman M.A."/>
            <person name="Gan P."/>
            <person name="Heiman D."/>
            <person name="Henrissat B."/>
            <person name="Howard R.J."/>
            <person name="Kabbage M."/>
            <person name="Koch C."/>
            <person name="Kracher B."/>
            <person name="Kubo Y."/>
            <person name="Law A.D."/>
            <person name="Lebrun M.-H."/>
            <person name="Lee Y.-H."/>
            <person name="Miyara I."/>
            <person name="Moore N."/>
            <person name="Neumann U."/>
            <person name="Nordstroem K."/>
            <person name="Panaccione D.G."/>
            <person name="Panstruga R."/>
            <person name="Place M."/>
            <person name="Proctor R.H."/>
            <person name="Prusky D."/>
            <person name="Rech G."/>
            <person name="Reinhardt R."/>
            <person name="Rollins J.A."/>
            <person name="Rounsley S."/>
            <person name="Schardl C.L."/>
            <person name="Schwartz D.C."/>
            <person name="Shenoy N."/>
            <person name="Shirasu K."/>
            <person name="Sikhakolli U.R."/>
            <person name="Stueber K."/>
            <person name="Sukno S.A."/>
            <person name="Sweigard J.A."/>
            <person name="Takano Y."/>
            <person name="Takahara H."/>
            <person name="Trail F."/>
            <person name="van der Does H.C."/>
            <person name="Voll L.M."/>
            <person name="Will I."/>
            <person name="Young S."/>
            <person name="Zeng Q."/>
            <person name="Zhang J."/>
            <person name="Zhou S."/>
            <person name="Dickman M.B."/>
            <person name="Schulze-Lefert P."/>
            <person name="Ver Loren van Themaat E."/>
            <person name="Ma L.-J."/>
            <person name="Vaillancourt L.J."/>
        </authorList>
    </citation>
    <scope>NUCLEOTIDE SEQUENCE [LARGE SCALE GENOMIC DNA]</scope>
    <source>
        <strain evidence="3">IMI 349063</strain>
    </source>
</reference>
<dbReference type="EMBL" id="CACQ02000011">
    <property type="protein sequence ID" value="CCF31725.1"/>
    <property type="molecule type" value="Genomic_DNA"/>
</dbReference>
<dbReference type="Proteomes" id="UP000007174">
    <property type="component" value="Unassembled WGS sequence"/>
</dbReference>